<feature type="domain" description="DUF4236" evidence="3">
    <location>
        <begin position="3"/>
        <end position="56"/>
    </location>
</feature>
<accession>A0A975XLF6</accession>
<evidence type="ECO:0000256" key="1">
    <source>
        <dbReference type="PROSITE-ProRule" id="PRU00339"/>
    </source>
</evidence>
<evidence type="ECO:0000313" key="5">
    <source>
        <dbReference type="Proteomes" id="UP000680588"/>
    </source>
</evidence>
<dbReference type="Pfam" id="PF13181">
    <property type="entry name" value="TPR_8"/>
    <property type="match status" value="1"/>
</dbReference>
<evidence type="ECO:0000259" key="3">
    <source>
        <dbReference type="Pfam" id="PF14020"/>
    </source>
</evidence>
<protein>
    <submittedName>
        <fullName evidence="4">DUF4236 domain-containing protein</fullName>
    </submittedName>
</protein>
<feature type="compositionally biased region" description="Basic residues" evidence="2">
    <location>
        <begin position="70"/>
        <end position="79"/>
    </location>
</feature>
<dbReference type="InterPro" id="IPR025330">
    <property type="entry name" value="DUF4236"/>
</dbReference>
<proteinExistence type="predicted"/>
<evidence type="ECO:0000256" key="2">
    <source>
        <dbReference type="SAM" id="MobiDB-lite"/>
    </source>
</evidence>
<dbReference type="AlphaFoldDB" id="A0A975XLF6"/>
<name>A0A975XLF6_9MICC</name>
<organism evidence="4 5">
    <name type="scientific">Arthrobacter sunyaminii</name>
    <dbReference type="NCBI Taxonomy" id="2816859"/>
    <lineage>
        <taxon>Bacteria</taxon>
        <taxon>Bacillati</taxon>
        <taxon>Actinomycetota</taxon>
        <taxon>Actinomycetes</taxon>
        <taxon>Micrococcales</taxon>
        <taxon>Micrococcaceae</taxon>
        <taxon>Arthrobacter</taxon>
    </lineage>
</organism>
<sequence>MGFRVRKSFKIAPGIRLTVTPKTIGISAGVKGARISANSSGRVTRTVGLPGTGIYHTETLSSGNSSRRPQPSHRSKSSRRTTPAATRPASKPIPAPQPPTPGLFAPKWEKELYKAVLGSPDYASLASIGADYPPARPLASLLEATLVSVPAGDIQRGLELMSWLFSTGYDPARDEFVQKYLPDASFTLAVADGVTVQLPPTRNLIGLLLGELLQAADNISAAVDVVEQVEPGTVAAVSLAELYAKQGRWDDVVDLTEGLSNVDEAATFLLIQRGMAFRELGYFDAARESFKEALRIRSRPPELRQRALVERGLTHLRDGKRSMARKDFEKVLAENSSYPGLREHLASMQD</sequence>
<dbReference type="Proteomes" id="UP000680588">
    <property type="component" value="Chromosome"/>
</dbReference>
<feature type="region of interest" description="Disordered" evidence="2">
    <location>
        <begin position="44"/>
        <end position="104"/>
    </location>
</feature>
<feature type="compositionally biased region" description="Pro residues" evidence="2">
    <location>
        <begin position="91"/>
        <end position="101"/>
    </location>
</feature>
<dbReference type="Gene3D" id="1.25.40.10">
    <property type="entry name" value="Tetratricopeptide repeat domain"/>
    <property type="match status" value="1"/>
</dbReference>
<keyword evidence="5" id="KW-1185">Reference proteome</keyword>
<reference evidence="4" key="1">
    <citation type="submission" date="2021-06" db="EMBL/GenBank/DDBJ databases">
        <title>Novel species in genus Arthrobacter.</title>
        <authorList>
            <person name="Zhang G."/>
        </authorList>
    </citation>
    <scope>NUCLEOTIDE SEQUENCE</scope>
    <source>
        <strain evidence="4">Zg-ZUI122</strain>
    </source>
</reference>
<feature type="compositionally biased region" description="Polar residues" evidence="2">
    <location>
        <begin position="58"/>
        <end position="69"/>
    </location>
</feature>
<keyword evidence="1" id="KW-0802">TPR repeat</keyword>
<dbReference type="KEGG" id="asun:KG104_03435"/>
<dbReference type="PROSITE" id="PS50005">
    <property type="entry name" value="TPR"/>
    <property type="match status" value="1"/>
</dbReference>
<evidence type="ECO:0000313" key="4">
    <source>
        <dbReference type="EMBL" id="QWQ36863.1"/>
    </source>
</evidence>
<dbReference type="SUPFAM" id="SSF48452">
    <property type="entry name" value="TPR-like"/>
    <property type="match status" value="1"/>
</dbReference>
<dbReference type="SMART" id="SM00028">
    <property type="entry name" value="TPR"/>
    <property type="match status" value="2"/>
</dbReference>
<dbReference type="Pfam" id="PF14020">
    <property type="entry name" value="DUF4236"/>
    <property type="match status" value="1"/>
</dbReference>
<dbReference type="RefSeq" id="WP_207347272.1">
    <property type="nucleotide sequence ID" value="NZ_CP076456.1"/>
</dbReference>
<feature type="repeat" description="TPR" evidence="1">
    <location>
        <begin position="267"/>
        <end position="300"/>
    </location>
</feature>
<gene>
    <name evidence="4" type="ORF">KG104_03435</name>
</gene>
<dbReference type="InterPro" id="IPR019734">
    <property type="entry name" value="TPR_rpt"/>
</dbReference>
<dbReference type="EMBL" id="CP076456">
    <property type="protein sequence ID" value="QWQ36863.1"/>
    <property type="molecule type" value="Genomic_DNA"/>
</dbReference>
<dbReference type="InterPro" id="IPR011990">
    <property type="entry name" value="TPR-like_helical_dom_sf"/>
</dbReference>